<evidence type="ECO:0000313" key="1">
    <source>
        <dbReference type="EMBL" id="CAB5058258.1"/>
    </source>
</evidence>
<name>A0A6J7U1Y2_9ZZZZ</name>
<dbReference type="PROSITE" id="PS51257">
    <property type="entry name" value="PROKAR_LIPOPROTEIN"/>
    <property type="match status" value="1"/>
</dbReference>
<proteinExistence type="predicted"/>
<protein>
    <submittedName>
        <fullName evidence="1">Unannotated protein</fullName>
    </submittedName>
</protein>
<dbReference type="EMBL" id="CAFBQU010000001">
    <property type="protein sequence ID" value="CAB5058258.1"/>
    <property type="molecule type" value="Genomic_DNA"/>
</dbReference>
<dbReference type="AlphaFoldDB" id="A0A6J7U1Y2"/>
<accession>A0A6J7U1Y2</accession>
<gene>
    <name evidence="1" type="ORF">UFOPK4347_00092</name>
</gene>
<sequence>MRVKVDVVARFTHIWKTGVVVTALLATVVACGSSDSSRERNVALVAGTTCAKPGQVSKISKVSVVCAKTITGNIWYPTMKSQGRAVSCAKSGAVRKKKAVVWVCGVTKGKKLWNATSPLPAAVLLAAAVVEPGVSQPVIILESTNVATPSQPVVADNNVLANLGIADEPPVTTPSTVPDATTTTSTTIAKTTTTSTTIAKTTTTSTTIPKTTTTATTAPISYKVGDKGPGGGTVFYVAPSSFASTGSACGTECDYLEAAPTGWIAAATPAGQTNCQTAGTSSTDPRCAWSGNEYSRVGTTDTAIGTGYANTSAMILQDETVAKAATVARAFQGGGKTDWFLPSQDELNQMHINRAAIGDFVSGPYWSSSENGADRAWYQFFSNAAPSHAKKTWFNYVRPVRAFSATTSTASVSYKVGDTGPGGGIIFYKDLERPIGSQYFEAACAGWSDGTCGGYDIADPEPKWGCHGVALSGADGSAIGDGKQNTADILSECKEARIAASLADKLVLGGQSDWFLASKDELNQMYLQKSAVGGLDSFSYWTSTEFGLDSKIGAVYQAFYKGFRGSQSSLAKQGFTGVRPVRSF</sequence>
<reference evidence="1" key="1">
    <citation type="submission" date="2020-05" db="EMBL/GenBank/DDBJ databases">
        <authorList>
            <person name="Chiriac C."/>
            <person name="Salcher M."/>
            <person name="Ghai R."/>
            <person name="Kavagutti S V."/>
        </authorList>
    </citation>
    <scope>NUCLEOTIDE SEQUENCE</scope>
</reference>
<organism evidence="1">
    <name type="scientific">freshwater metagenome</name>
    <dbReference type="NCBI Taxonomy" id="449393"/>
    <lineage>
        <taxon>unclassified sequences</taxon>
        <taxon>metagenomes</taxon>
        <taxon>ecological metagenomes</taxon>
    </lineage>
</organism>